<evidence type="ECO:0000313" key="3">
    <source>
        <dbReference type="Proteomes" id="UP001176961"/>
    </source>
</evidence>
<sequence length="72" mass="8077">MFSLRPIVLALLAITFLVCVIDARIADQYEDSMALPVTAGDYRLRGWSDYITAHKRVPSAGDMMVRFGKRSV</sequence>
<gene>
    <name evidence="2" type="ORF">CYNAS_LOCUS8948</name>
</gene>
<keyword evidence="1" id="KW-0732">Signal</keyword>
<feature type="signal peptide" evidence="1">
    <location>
        <begin position="1"/>
        <end position="23"/>
    </location>
</feature>
<comment type="caution">
    <text evidence="2">The sequence shown here is derived from an EMBL/GenBank/DDBJ whole genome shotgun (WGS) entry which is preliminary data.</text>
</comment>
<dbReference type="AlphaFoldDB" id="A0AA36GRH0"/>
<proteinExistence type="predicted"/>
<feature type="chain" id="PRO_5041220212" evidence="1">
    <location>
        <begin position="24"/>
        <end position="72"/>
    </location>
</feature>
<organism evidence="2 3">
    <name type="scientific">Cylicocyclus nassatus</name>
    <name type="common">Nematode worm</name>
    <dbReference type="NCBI Taxonomy" id="53992"/>
    <lineage>
        <taxon>Eukaryota</taxon>
        <taxon>Metazoa</taxon>
        <taxon>Ecdysozoa</taxon>
        <taxon>Nematoda</taxon>
        <taxon>Chromadorea</taxon>
        <taxon>Rhabditida</taxon>
        <taxon>Rhabditina</taxon>
        <taxon>Rhabditomorpha</taxon>
        <taxon>Strongyloidea</taxon>
        <taxon>Strongylidae</taxon>
        <taxon>Cylicocyclus</taxon>
    </lineage>
</organism>
<reference evidence="2" key="1">
    <citation type="submission" date="2023-07" db="EMBL/GenBank/DDBJ databases">
        <authorList>
            <consortium name="CYATHOMIX"/>
        </authorList>
    </citation>
    <scope>NUCLEOTIDE SEQUENCE</scope>
    <source>
        <strain evidence="2">N/A</strain>
    </source>
</reference>
<protein>
    <submittedName>
        <fullName evidence="2">Uncharacterized protein</fullName>
    </submittedName>
</protein>
<evidence type="ECO:0000256" key="1">
    <source>
        <dbReference type="SAM" id="SignalP"/>
    </source>
</evidence>
<keyword evidence="3" id="KW-1185">Reference proteome</keyword>
<evidence type="ECO:0000313" key="2">
    <source>
        <dbReference type="EMBL" id="CAJ0596965.1"/>
    </source>
</evidence>
<accession>A0AA36GRH0</accession>
<dbReference type="EMBL" id="CATQJL010000223">
    <property type="protein sequence ID" value="CAJ0596965.1"/>
    <property type="molecule type" value="Genomic_DNA"/>
</dbReference>
<name>A0AA36GRH0_CYLNA</name>
<dbReference type="Proteomes" id="UP001176961">
    <property type="component" value="Unassembled WGS sequence"/>
</dbReference>